<protein>
    <recommendedName>
        <fullName evidence="5">YodI</fullName>
    </recommendedName>
</protein>
<accession>A0A9Q6A922</accession>
<dbReference type="EMBL" id="PGUV01000007">
    <property type="protein sequence ID" value="PLS07719.1"/>
    <property type="molecule type" value="Genomic_DNA"/>
</dbReference>
<feature type="transmembrane region" description="Helical" evidence="1">
    <location>
        <begin position="62"/>
        <end position="85"/>
    </location>
</feature>
<dbReference type="GeneID" id="50137367"/>
<comment type="caution">
    <text evidence="3">The sequence shown here is derived from an EMBL/GenBank/DDBJ whole genome shotgun (WGS) entry which is preliminary data.</text>
</comment>
<dbReference type="Proteomes" id="UP000234803">
    <property type="component" value="Unassembled WGS sequence"/>
</dbReference>
<dbReference type="Proteomes" id="UP001073053">
    <property type="component" value="Unassembled WGS sequence"/>
</dbReference>
<name>A0A9Q6A922_9BACI</name>
<reference evidence="3 4" key="1">
    <citation type="submission" date="2017-12" db="EMBL/GenBank/DDBJ databases">
        <title>Comparative Functional Genomics of Dry Heat Resistant strains isolated from the Viking Spacecraft.</title>
        <authorList>
            <person name="Seuylemezian A."/>
            <person name="Cooper K."/>
            <person name="Vaishampayan P."/>
        </authorList>
    </citation>
    <scope>NUCLEOTIDE SEQUENCE [LARGE SCALE GENOMIC DNA]</scope>
    <source>
        <strain evidence="3 4">V48-19</strain>
    </source>
</reference>
<reference evidence="2" key="2">
    <citation type="submission" date="2022-02" db="EMBL/GenBank/DDBJ databases">
        <title>Crop Bioprotection Bacillus Genome Sequencing.</title>
        <authorList>
            <person name="Dunlap C."/>
        </authorList>
    </citation>
    <scope>NUCLEOTIDE SEQUENCE</scope>
    <source>
        <strain evidence="2">EC49O2N-C10</strain>
    </source>
</reference>
<evidence type="ECO:0000256" key="1">
    <source>
        <dbReference type="SAM" id="Phobius"/>
    </source>
</evidence>
<gene>
    <name evidence="3" type="ORF">CUU63_10570</name>
    <name evidence="2" type="ORF">MOF03_05760</name>
</gene>
<evidence type="ECO:0008006" key="5">
    <source>
        <dbReference type="Google" id="ProtNLM"/>
    </source>
</evidence>
<dbReference type="EMBL" id="JALAWA010000003">
    <property type="protein sequence ID" value="MCY9184162.1"/>
    <property type="molecule type" value="Genomic_DNA"/>
</dbReference>
<evidence type="ECO:0000313" key="2">
    <source>
        <dbReference type="EMBL" id="MCY9184162.1"/>
    </source>
</evidence>
<sequence>MEKYYHICRQHQGKVARITERNGRVHVGRITRVTNSKVFIAPVTSGGPRGGFGYGYWGGYGYGYGAAYGIGLGLITGVALAGLFFF</sequence>
<keyword evidence="1" id="KW-0472">Membrane</keyword>
<proteinExistence type="predicted"/>
<dbReference type="AlphaFoldDB" id="A0A9Q6A922"/>
<keyword evidence="1" id="KW-1133">Transmembrane helix</keyword>
<dbReference type="RefSeq" id="WP_024121755.1">
    <property type="nucleotide sequence ID" value="NZ_ASJT01000059.1"/>
</dbReference>
<dbReference type="KEGG" id="bht:DIC78_20790"/>
<evidence type="ECO:0000313" key="4">
    <source>
        <dbReference type="Proteomes" id="UP000234803"/>
    </source>
</evidence>
<evidence type="ECO:0000313" key="3">
    <source>
        <dbReference type="EMBL" id="PLS07719.1"/>
    </source>
</evidence>
<organism evidence="3 4">
    <name type="scientific">Bacillus halotolerans</name>
    <dbReference type="NCBI Taxonomy" id="260554"/>
    <lineage>
        <taxon>Bacteria</taxon>
        <taxon>Bacillati</taxon>
        <taxon>Bacillota</taxon>
        <taxon>Bacilli</taxon>
        <taxon>Bacillales</taxon>
        <taxon>Bacillaceae</taxon>
        <taxon>Bacillus</taxon>
    </lineage>
</organism>
<keyword evidence="1" id="KW-0812">Transmembrane</keyword>